<protein>
    <submittedName>
        <fullName evidence="1">Uncharacterized protein</fullName>
    </submittedName>
</protein>
<evidence type="ECO:0000313" key="1">
    <source>
        <dbReference type="EMBL" id="STO70663.1"/>
    </source>
</evidence>
<sequence>MNIHDFTPHLKNKARIIRALLINDKVDLMEPQDLVDA</sequence>
<evidence type="ECO:0000313" key="2">
    <source>
        <dbReference type="Proteomes" id="UP000254465"/>
    </source>
</evidence>
<dbReference type="EMBL" id="UGHK01000001">
    <property type="protein sequence ID" value="STO70663.1"/>
    <property type="molecule type" value="Genomic_DNA"/>
</dbReference>
<accession>A0A377I642</accession>
<reference evidence="1 2" key="1">
    <citation type="submission" date="2018-06" db="EMBL/GenBank/DDBJ databases">
        <authorList>
            <consortium name="Pathogen Informatics"/>
            <person name="Doyle S."/>
        </authorList>
    </citation>
    <scope>NUCLEOTIDE SEQUENCE [LARGE SCALE GENOMIC DNA]</scope>
    <source>
        <strain evidence="1 2">NCTC11296</strain>
    </source>
</reference>
<gene>
    <name evidence="1" type="ORF">NCTC11296_00569</name>
</gene>
<organism evidence="1 2">
    <name type="scientific">Avibacterium paragallinarum</name>
    <name type="common">Haemophilus gallinarum</name>
    <dbReference type="NCBI Taxonomy" id="728"/>
    <lineage>
        <taxon>Bacteria</taxon>
        <taxon>Pseudomonadati</taxon>
        <taxon>Pseudomonadota</taxon>
        <taxon>Gammaproteobacteria</taxon>
        <taxon>Pasteurellales</taxon>
        <taxon>Pasteurellaceae</taxon>
        <taxon>Avibacterium</taxon>
    </lineage>
</organism>
<dbReference type="Proteomes" id="UP000254465">
    <property type="component" value="Unassembled WGS sequence"/>
</dbReference>
<dbReference type="AlphaFoldDB" id="A0A377I642"/>
<name>A0A377I642_AVIPA</name>
<proteinExistence type="predicted"/>